<protein>
    <recommendedName>
        <fullName evidence="4">Voltage-dependent anion-selective channel protein</fullName>
    </recommendedName>
</protein>
<keyword evidence="1" id="KW-0812">Transmembrane</keyword>
<keyword evidence="1" id="KW-1133">Transmembrane helix</keyword>
<proteinExistence type="predicted"/>
<reference evidence="2 3" key="1">
    <citation type="submission" date="2013-02" db="EMBL/GenBank/DDBJ databases">
        <title>The Genome Annotation of Plasmodium falciparum FCH/4.</title>
        <authorList>
            <consortium name="The Broad Institute Genome Sequencing Platform"/>
            <consortium name="The Broad Institute Genome Sequencing Center for Infectious Disease"/>
            <person name="Neafsey D."/>
            <person name="Hoffman S."/>
            <person name="Volkman S."/>
            <person name="Rosenthal P."/>
            <person name="Walker B."/>
            <person name="Young S.K."/>
            <person name="Zeng Q."/>
            <person name="Gargeya S."/>
            <person name="Fitzgerald M."/>
            <person name="Haas B."/>
            <person name="Abouelleil A."/>
            <person name="Allen A.W."/>
            <person name="Alvarado L."/>
            <person name="Arachchi H.M."/>
            <person name="Berlin A.M."/>
            <person name="Chapman S.B."/>
            <person name="Gainer-Dewar J."/>
            <person name="Goldberg J."/>
            <person name="Griggs A."/>
            <person name="Gujja S."/>
            <person name="Hansen M."/>
            <person name="Howarth C."/>
            <person name="Imamovic A."/>
            <person name="Ireland A."/>
            <person name="Larimer J."/>
            <person name="McCowan C."/>
            <person name="Murphy C."/>
            <person name="Pearson M."/>
            <person name="Poon T.W."/>
            <person name="Priest M."/>
            <person name="Roberts A."/>
            <person name="Saif S."/>
            <person name="Shea T."/>
            <person name="Sisk P."/>
            <person name="Sykes S."/>
            <person name="Wortman J."/>
            <person name="Nusbaum C."/>
            <person name="Birren B."/>
        </authorList>
    </citation>
    <scope>NUCLEOTIDE SEQUENCE [LARGE SCALE GENOMIC DNA]</scope>
    <source>
        <strain evidence="2 3">FCH/4</strain>
    </source>
</reference>
<feature type="transmembrane region" description="Helical" evidence="1">
    <location>
        <begin position="111"/>
        <end position="130"/>
    </location>
</feature>
<accession>A0A024VKC1</accession>
<dbReference type="InterPro" id="IPR027246">
    <property type="entry name" value="Porin_Euk/Tom40"/>
</dbReference>
<reference evidence="2 3" key="2">
    <citation type="submission" date="2013-02" db="EMBL/GenBank/DDBJ databases">
        <title>The Genome Sequence of Plasmodium falciparum FCH/4.</title>
        <authorList>
            <consortium name="The Broad Institute Genome Sequencing Platform"/>
            <consortium name="The Broad Institute Genome Sequencing Center for Infectious Disease"/>
            <person name="Neafsey D."/>
            <person name="Cheeseman I."/>
            <person name="Volkman S."/>
            <person name="Adams J."/>
            <person name="Walker B."/>
            <person name="Young S.K."/>
            <person name="Zeng Q."/>
            <person name="Gargeya S."/>
            <person name="Fitzgerald M."/>
            <person name="Haas B."/>
            <person name="Abouelleil A."/>
            <person name="Alvarado L."/>
            <person name="Arachchi H.M."/>
            <person name="Berlin A.M."/>
            <person name="Chapman S.B."/>
            <person name="Dewar J."/>
            <person name="Goldberg J."/>
            <person name="Griggs A."/>
            <person name="Gujja S."/>
            <person name="Hansen M."/>
            <person name="Howarth C."/>
            <person name="Imamovic A."/>
            <person name="Larimer J."/>
            <person name="McCowan C."/>
            <person name="Murphy C."/>
            <person name="Neiman D."/>
            <person name="Pearson M."/>
            <person name="Priest M."/>
            <person name="Roberts A."/>
            <person name="Saif S."/>
            <person name="Shea T."/>
            <person name="Sisk P."/>
            <person name="Sykes S."/>
            <person name="Wortman J."/>
            <person name="Nusbaum C."/>
            <person name="Birren B."/>
        </authorList>
    </citation>
    <scope>NUCLEOTIDE SEQUENCE [LARGE SCALE GENOMIC DNA]</scope>
    <source>
        <strain evidence="2 3">FCH/4</strain>
    </source>
</reference>
<organism evidence="2 3">
    <name type="scientific">Plasmodium falciparum FCH/4</name>
    <dbReference type="NCBI Taxonomy" id="1036724"/>
    <lineage>
        <taxon>Eukaryota</taxon>
        <taxon>Sar</taxon>
        <taxon>Alveolata</taxon>
        <taxon>Apicomplexa</taxon>
        <taxon>Aconoidasida</taxon>
        <taxon>Haemosporida</taxon>
        <taxon>Plasmodiidae</taxon>
        <taxon>Plasmodium</taxon>
        <taxon>Plasmodium (Laverania)</taxon>
    </lineage>
</organism>
<dbReference type="GO" id="GO:0055085">
    <property type="term" value="P:transmembrane transport"/>
    <property type="evidence" value="ECO:0007669"/>
    <property type="project" value="InterPro"/>
</dbReference>
<evidence type="ECO:0000313" key="2">
    <source>
        <dbReference type="EMBL" id="ETW28743.1"/>
    </source>
</evidence>
<evidence type="ECO:0008006" key="4">
    <source>
        <dbReference type="Google" id="ProtNLM"/>
    </source>
</evidence>
<dbReference type="OrthoDB" id="7827681at2759"/>
<evidence type="ECO:0000256" key="1">
    <source>
        <dbReference type="SAM" id="Phobius"/>
    </source>
</evidence>
<sequence length="404" mass="46426">MKEKYVLIKKILNKNNDIISNDTTVSCCDNILCTSSCSSLDEKCDEEEINKYDDFLKGTSRLSSLLKSPYFSSISSYRPCKGLSNNASFDLSSHKSSFDVSSHKSSLNIHIYIYIYIYIFICVIYLWLFGNISILNSTYFSFLSLDLLKNDFPLSSKFELEHSSISKHPFLKSGFTFSNNTYSIYTNFKNNIYNSKNEIKFDNSGISLLDIKYEPGFIKNLNLCGKYTKTNGKEDDTFEVYSEYTTDDMNIFSSVNVRNFAFKYIHVSSHPKYRNFKFGGLLEGNMDINNLQYSFGGAYTKHHKDNLYIFSLRSIPSNKHFYGSLALNLFFQNKSINDNAISVEVIQNIMEKKANINVASIWYLDNKNTFVKTKISNDTKVALSLTHKYNEFVTITLGSQVKKK</sequence>
<dbReference type="Proteomes" id="UP000030656">
    <property type="component" value="Unassembled WGS sequence"/>
</dbReference>
<evidence type="ECO:0000313" key="3">
    <source>
        <dbReference type="Proteomes" id="UP000030656"/>
    </source>
</evidence>
<gene>
    <name evidence="2" type="ORF">PFFCH_03872</name>
</gene>
<name>A0A024VKC1_PLAFA</name>
<dbReference type="Pfam" id="PF01459">
    <property type="entry name" value="Porin_3"/>
    <property type="match status" value="1"/>
</dbReference>
<dbReference type="EMBL" id="KI928022">
    <property type="protein sequence ID" value="ETW28743.1"/>
    <property type="molecule type" value="Genomic_DNA"/>
</dbReference>
<dbReference type="Gene3D" id="2.40.160.10">
    <property type="entry name" value="Porin"/>
    <property type="match status" value="1"/>
</dbReference>
<dbReference type="AlphaFoldDB" id="A0A024VKC1"/>
<dbReference type="GO" id="GO:0005741">
    <property type="term" value="C:mitochondrial outer membrane"/>
    <property type="evidence" value="ECO:0007669"/>
    <property type="project" value="InterPro"/>
</dbReference>
<keyword evidence="1" id="KW-0472">Membrane</keyword>
<dbReference type="InterPro" id="IPR023614">
    <property type="entry name" value="Porin_dom_sf"/>
</dbReference>